<keyword evidence="4" id="KW-1185">Reference proteome</keyword>
<feature type="domain" description="Competence protein CoiA nuclease-like" evidence="1">
    <location>
        <begin position="86"/>
        <end position="135"/>
    </location>
</feature>
<reference evidence="3 4" key="1">
    <citation type="submission" date="2018-02" db="EMBL/GenBank/DDBJ databases">
        <title>Discovery of a pederin family compound in a non-symbiotic bloom-forming cyanobacterium.</title>
        <authorList>
            <person name="Kust A."/>
            <person name="Mares J."/>
            <person name="Jokela J."/>
            <person name="Urajova P."/>
            <person name="Hajek J."/>
            <person name="Saurav K."/>
            <person name="Voracova K."/>
            <person name="Fewer D.P."/>
            <person name="Haapaniemi E."/>
            <person name="Permi P."/>
            <person name="Rehakova K."/>
            <person name="Sivonen K."/>
            <person name="Hrouzek P."/>
        </authorList>
    </citation>
    <scope>NUCLEOTIDE SEQUENCE [LARGE SCALE GENOMIC DNA]</scope>
    <source>
        <strain evidence="3 4">CHARLIE-1</strain>
    </source>
</reference>
<feature type="domain" description="Competence protein CoiA-like N-terminal" evidence="2">
    <location>
        <begin position="27"/>
        <end position="56"/>
    </location>
</feature>
<dbReference type="InterPro" id="IPR057253">
    <property type="entry name" value="CoiA-like_N"/>
</dbReference>
<evidence type="ECO:0000259" key="2">
    <source>
        <dbReference type="Pfam" id="PF25164"/>
    </source>
</evidence>
<evidence type="ECO:0000259" key="1">
    <source>
        <dbReference type="Pfam" id="PF06054"/>
    </source>
</evidence>
<sequence length="289" mass="33943">MLETIQMRYALVDGQKLEAKKGIIGAVCPCCGNPVTPKCGSIKMHHWSHENKKDCDSWYEPMTEWHINWQNLFPENCREVIIGVHRADVLYKGCVFEFQHSPLSEEEIKEREAYYQNMMWVFDLQKKYDKQQLKFFKMREKKIFKYGSLEDYDEVSFTFGIREISEIELEQIKINDNYSQIEEVFMQMIRPIRTLLAVRSGSQNVDIAFDLGGDLIFLVNSYKNNQVDDIPHVIVFYGSHVHGSKMPDVDKYCNYSSHQISFYGNISSFRGFYGKLLSKQKFIESILKL</sequence>
<comment type="caution">
    <text evidence="3">The sequence shown here is derived from an EMBL/GenBank/DDBJ whole genome shotgun (WGS) entry which is preliminary data.</text>
</comment>
<dbReference type="Pfam" id="PF06054">
    <property type="entry name" value="CoiA_nuc"/>
    <property type="match status" value="1"/>
</dbReference>
<evidence type="ECO:0000313" key="3">
    <source>
        <dbReference type="EMBL" id="PPJ62591.1"/>
    </source>
</evidence>
<dbReference type="InterPro" id="IPR010330">
    <property type="entry name" value="CoiA_nuc"/>
</dbReference>
<name>A0A2S6CSA5_9CYAN</name>
<evidence type="ECO:0008006" key="5">
    <source>
        <dbReference type="Google" id="ProtNLM"/>
    </source>
</evidence>
<accession>A0A2S6CSA5</accession>
<protein>
    <recommendedName>
        <fullName evidence="5">Competence protein</fullName>
    </recommendedName>
</protein>
<dbReference type="EMBL" id="PGEM01000107">
    <property type="protein sequence ID" value="PPJ62591.1"/>
    <property type="molecule type" value="Genomic_DNA"/>
</dbReference>
<dbReference type="OrthoDB" id="9810135at2"/>
<gene>
    <name evidence="3" type="ORF">CUN59_14580</name>
</gene>
<dbReference type="Pfam" id="PF25164">
    <property type="entry name" value="CoiA_N"/>
    <property type="match status" value="1"/>
</dbReference>
<dbReference type="AlphaFoldDB" id="A0A2S6CSA5"/>
<evidence type="ECO:0000313" key="4">
    <source>
        <dbReference type="Proteomes" id="UP000239589"/>
    </source>
</evidence>
<organism evidence="3 4">
    <name type="scientific">Cuspidothrix issatschenkoi CHARLIE-1</name>
    <dbReference type="NCBI Taxonomy" id="2052836"/>
    <lineage>
        <taxon>Bacteria</taxon>
        <taxon>Bacillati</taxon>
        <taxon>Cyanobacteriota</taxon>
        <taxon>Cyanophyceae</taxon>
        <taxon>Nostocales</taxon>
        <taxon>Aphanizomenonaceae</taxon>
        <taxon>Cuspidothrix</taxon>
    </lineage>
</organism>
<dbReference type="Proteomes" id="UP000239589">
    <property type="component" value="Unassembled WGS sequence"/>
</dbReference>
<proteinExistence type="predicted"/>